<dbReference type="PATRIC" id="fig|1339349.3.peg.690"/>
<dbReference type="PROSITE" id="PS51352">
    <property type="entry name" value="THIOREDOXIN_2"/>
    <property type="match status" value="1"/>
</dbReference>
<dbReference type="Gene3D" id="3.40.30.10">
    <property type="entry name" value="Glutaredoxin"/>
    <property type="match status" value="1"/>
</dbReference>
<dbReference type="PANTHER" id="PTHR42852">
    <property type="entry name" value="THIOL:DISULFIDE INTERCHANGE PROTEIN DSBE"/>
    <property type="match status" value="1"/>
</dbReference>
<evidence type="ECO:0000256" key="1">
    <source>
        <dbReference type="ARBA" id="ARBA00004196"/>
    </source>
</evidence>
<dbReference type="Proteomes" id="UP000028013">
    <property type="component" value="Unassembled WGS sequence"/>
</dbReference>
<keyword evidence="3" id="KW-1015">Disulfide bond</keyword>
<dbReference type="SUPFAM" id="SSF52833">
    <property type="entry name" value="Thioredoxin-like"/>
    <property type="match status" value="1"/>
</dbReference>
<dbReference type="InterPro" id="IPR012336">
    <property type="entry name" value="Thioredoxin-like_fold"/>
</dbReference>
<feature type="domain" description="Thioredoxin" evidence="5">
    <location>
        <begin position="466"/>
        <end position="621"/>
    </location>
</feature>
<dbReference type="Pfam" id="PF13905">
    <property type="entry name" value="Thioredoxin_8"/>
    <property type="match status" value="1"/>
</dbReference>
<dbReference type="RefSeq" id="WP_005823784.1">
    <property type="nucleotide sequence ID" value="NZ_JNHN01000082.1"/>
</dbReference>
<reference evidence="6" key="1">
    <citation type="submission" date="2014-04" db="EMBL/GenBank/DDBJ databases">
        <authorList>
            <person name="Sears C."/>
            <person name="Carroll K."/>
            <person name="Sack B.R."/>
            <person name="Qadri F."/>
            <person name="Myers L.L."/>
            <person name="Chung G.-T."/>
            <person name="Escheverria P."/>
            <person name="Fraser C.M."/>
            <person name="Sadzewicz L."/>
            <person name="Shefchek K.A."/>
            <person name="Tallon L."/>
            <person name="Das S.P."/>
            <person name="Daugherty S."/>
            <person name="Mongodin E.F."/>
        </authorList>
    </citation>
    <scope>NUCLEOTIDE SEQUENCE [LARGE SCALE GENOMIC DNA]</scope>
    <source>
        <strain evidence="6">3978 T3 ii</strain>
    </source>
</reference>
<organism evidence="6">
    <name type="scientific">Bacteroides uniformis str. 3978 T3 ii</name>
    <dbReference type="NCBI Taxonomy" id="1339349"/>
    <lineage>
        <taxon>Bacteria</taxon>
        <taxon>Pseudomonadati</taxon>
        <taxon>Bacteroidota</taxon>
        <taxon>Bacteroidia</taxon>
        <taxon>Bacteroidales</taxon>
        <taxon>Bacteroidaceae</taxon>
        <taxon>Bacteroides</taxon>
    </lineage>
</organism>
<dbReference type="InterPro" id="IPR036249">
    <property type="entry name" value="Thioredoxin-like_sf"/>
</dbReference>
<dbReference type="InterPro" id="IPR050553">
    <property type="entry name" value="Thioredoxin_ResA/DsbE_sf"/>
</dbReference>
<name>A0A078S8N0_BACUN</name>
<keyword evidence="2" id="KW-0201">Cytochrome c-type biogenesis</keyword>
<sequence length="621" mass="71020">MKNIGLVCLLLVSICCGLQAKKIVKVPYFMACNTRSIEVEQVTLGKDTTWLAVRLYGMQGDRVRIDSTAVLRASGKDYGYLGNTGFARDEWTHIPASGEMTAVLKFSPLPMDTESFDFVETPDSDEGWVIYGIQLNGEKPRVDIPERLRNKKPDEVLPLPGPELNMGKTVIKGQILGYKPEYGVTLRYYDSPWFFMYFTGKDLKIAEDGTFRYETEVLLPSGATLWISRSKIELFLVPGGELDVTINLPEIFYSQSRLLSRKRDGVTDNCVWFEGDYAGLNTELLRFGEMKSLSGADDFYADICGMTPQAYKKYLFRHYEDMQKKLVKNKDMSQACRTYIRANLDMNLFSLIYNYKSNLSYAPMLSGRKGVKRADMTVDSTSYFKEILQLDILHTPEQKYYNYYTDFVKTATGNFRDKFVQDPLWPDMLLAGRASRNLSKYMPLTEEERRTVDSIASPDLRQLFLMRNGRIEAELKSELEATKGKTGYKIVEVEKEVAADSLLQVITRPYRGKMVLVDMWNTWCGPCMRAMKSLKPLKEELKEVVYLYIVDETSPEGKWKVMIPDIPGIHCRISNEQSTALAKLYEYPGIPTYFVVNREGDISYKATGFPGVEMLRNELTK</sequence>
<dbReference type="InterPro" id="IPR013766">
    <property type="entry name" value="Thioredoxin_domain"/>
</dbReference>
<dbReference type="GO" id="GO:0030313">
    <property type="term" value="C:cell envelope"/>
    <property type="evidence" value="ECO:0007669"/>
    <property type="project" value="UniProtKB-SubCell"/>
</dbReference>
<protein>
    <submittedName>
        <fullName evidence="6">Thioredoxin family protein</fullName>
    </submittedName>
</protein>
<evidence type="ECO:0000256" key="2">
    <source>
        <dbReference type="ARBA" id="ARBA00022748"/>
    </source>
</evidence>
<keyword evidence="4" id="KW-0676">Redox-active center</keyword>
<dbReference type="GO" id="GO:0017004">
    <property type="term" value="P:cytochrome complex assembly"/>
    <property type="evidence" value="ECO:0007669"/>
    <property type="project" value="UniProtKB-KW"/>
</dbReference>
<comment type="caution">
    <text evidence="6">The sequence shown here is derived from an EMBL/GenBank/DDBJ whole genome shotgun (WGS) entry which is preliminary data.</text>
</comment>
<dbReference type="GeneID" id="99751041"/>
<dbReference type="PANTHER" id="PTHR42852:SF6">
    <property type="entry name" value="THIOL:DISULFIDE INTERCHANGE PROTEIN DSBE"/>
    <property type="match status" value="1"/>
</dbReference>
<gene>
    <name evidence="6" type="ORF">M094_3865</name>
</gene>
<evidence type="ECO:0000256" key="4">
    <source>
        <dbReference type="ARBA" id="ARBA00023284"/>
    </source>
</evidence>
<accession>A0A078S8N0</accession>
<comment type="subcellular location">
    <subcellularLocation>
        <location evidence="1">Cell envelope</location>
    </subcellularLocation>
</comment>
<dbReference type="AlphaFoldDB" id="A0A078S8N0"/>
<evidence type="ECO:0000259" key="5">
    <source>
        <dbReference type="PROSITE" id="PS51352"/>
    </source>
</evidence>
<dbReference type="EMBL" id="JNHN01000082">
    <property type="protein sequence ID" value="KDS57300.1"/>
    <property type="molecule type" value="Genomic_DNA"/>
</dbReference>
<dbReference type="CDD" id="cd02966">
    <property type="entry name" value="TlpA_like_family"/>
    <property type="match status" value="1"/>
</dbReference>
<proteinExistence type="predicted"/>
<evidence type="ECO:0000313" key="6">
    <source>
        <dbReference type="EMBL" id="KDS57300.1"/>
    </source>
</evidence>
<evidence type="ECO:0000256" key="3">
    <source>
        <dbReference type="ARBA" id="ARBA00023157"/>
    </source>
</evidence>